<dbReference type="Proteomes" id="UP001066276">
    <property type="component" value="Chromosome 11"/>
</dbReference>
<evidence type="ECO:0000313" key="3">
    <source>
        <dbReference type="Proteomes" id="UP001066276"/>
    </source>
</evidence>
<feature type="compositionally biased region" description="Polar residues" evidence="1">
    <location>
        <begin position="15"/>
        <end position="27"/>
    </location>
</feature>
<dbReference type="EMBL" id="JANPWB010000015">
    <property type="protein sequence ID" value="KAJ1090507.1"/>
    <property type="molecule type" value="Genomic_DNA"/>
</dbReference>
<accession>A0AAV7LG02</accession>
<sequence>MPQAPVCRGGRKAQFSEQQGLHSSAAHSGSPVIPNGPNSTSGPGGQPAGRHLTRFWSVFRPSPVSPMGPVGTRHFFFTGRHHTGPLLPGALSATPGSAELAGHCCSAADQVTGPFSATLALSRLHRGGSSLRPFIPVMTAVKPSSLLHHCWAADPAPHLSRGPAQPRAPLASSAARTAPPPVRHRSPPGLGLYPGPLPQLRIASELGPPQAAGLCHSAIFGVASVSSRHHPGRSANLVSRQLRRRSLMAVARPTPYLPIHPDQGSSGCIQVLDGRGFYWRMTEGSGALAILTSKLKKSDVDI</sequence>
<comment type="caution">
    <text evidence="2">The sequence shown here is derived from an EMBL/GenBank/DDBJ whole genome shotgun (WGS) entry which is preliminary data.</text>
</comment>
<gene>
    <name evidence="2" type="ORF">NDU88_003639</name>
</gene>
<keyword evidence="3" id="KW-1185">Reference proteome</keyword>
<feature type="region of interest" description="Disordered" evidence="1">
    <location>
        <begin position="1"/>
        <end position="50"/>
    </location>
</feature>
<protein>
    <submittedName>
        <fullName evidence="2">Uncharacterized protein</fullName>
    </submittedName>
</protein>
<feature type="region of interest" description="Disordered" evidence="1">
    <location>
        <begin position="158"/>
        <end position="187"/>
    </location>
</feature>
<evidence type="ECO:0000256" key="1">
    <source>
        <dbReference type="SAM" id="MobiDB-lite"/>
    </source>
</evidence>
<organism evidence="2 3">
    <name type="scientific">Pleurodeles waltl</name>
    <name type="common">Iberian ribbed newt</name>
    <dbReference type="NCBI Taxonomy" id="8319"/>
    <lineage>
        <taxon>Eukaryota</taxon>
        <taxon>Metazoa</taxon>
        <taxon>Chordata</taxon>
        <taxon>Craniata</taxon>
        <taxon>Vertebrata</taxon>
        <taxon>Euteleostomi</taxon>
        <taxon>Amphibia</taxon>
        <taxon>Batrachia</taxon>
        <taxon>Caudata</taxon>
        <taxon>Salamandroidea</taxon>
        <taxon>Salamandridae</taxon>
        <taxon>Pleurodelinae</taxon>
        <taxon>Pleurodeles</taxon>
    </lineage>
</organism>
<name>A0AAV7LG02_PLEWA</name>
<dbReference type="AlphaFoldDB" id="A0AAV7LG02"/>
<reference evidence="2" key="1">
    <citation type="journal article" date="2022" name="bioRxiv">
        <title>Sequencing and chromosome-scale assembly of the giantPleurodeles waltlgenome.</title>
        <authorList>
            <person name="Brown T."/>
            <person name="Elewa A."/>
            <person name="Iarovenko S."/>
            <person name="Subramanian E."/>
            <person name="Araus A.J."/>
            <person name="Petzold A."/>
            <person name="Susuki M."/>
            <person name="Suzuki K.-i.T."/>
            <person name="Hayashi T."/>
            <person name="Toyoda A."/>
            <person name="Oliveira C."/>
            <person name="Osipova E."/>
            <person name="Leigh N.D."/>
            <person name="Simon A."/>
            <person name="Yun M.H."/>
        </authorList>
    </citation>
    <scope>NUCLEOTIDE SEQUENCE</scope>
    <source>
        <strain evidence="2">20211129_DDA</strain>
        <tissue evidence="2">Liver</tissue>
    </source>
</reference>
<evidence type="ECO:0000313" key="2">
    <source>
        <dbReference type="EMBL" id="KAJ1090507.1"/>
    </source>
</evidence>
<proteinExistence type="predicted"/>